<comment type="caution">
    <text evidence="1">The sequence shown here is derived from an EMBL/GenBank/DDBJ whole genome shotgun (WGS) entry which is preliminary data.</text>
</comment>
<keyword evidence="2" id="KW-1185">Reference proteome</keyword>
<dbReference type="Proteomes" id="UP000269221">
    <property type="component" value="Unassembled WGS sequence"/>
</dbReference>
<dbReference type="EMBL" id="QRBI01000106">
    <property type="protein sequence ID" value="RMC12483.1"/>
    <property type="molecule type" value="Genomic_DNA"/>
</dbReference>
<proteinExistence type="predicted"/>
<dbReference type="AlphaFoldDB" id="A0A3M0KH52"/>
<name>A0A3M0KH52_HIRRU</name>
<sequence>MARSCMSCTVSSLQDRKPDEELQKVWLCQGWAVTQEGKSEIPADVLGVRVALWGQLAQKVRRELGFTSLDLQGELEELVGNNTAVLPSEEHCENKLLTAMKCFEDAMVENRHLQEPDSLLPFQATPDNINIILLGKAGVLAPESNSSSR</sequence>
<accession>A0A3M0KH52</accession>
<reference evidence="1 2" key="1">
    <citation type="submission" date="2018-07" db="EMBL/GenBank/DDBJ databases">
        <title>A high quality draft genome assembly of the barn swallow (H. rustica rustica).</title>
        <authorList>
            <person name="Formenti G."/>
            <person name="Chiara M."/>
            <person name="Poveda L."/>
            <person name="Francoijs K.-J."/>
            <person name="Bonisoli-Alquati A."/>
            <person name="Canova L."/>
            <person name="Gianfranceschi L."/>
            <person name="Horner D.S."/>
            <person name="Saino N."/>
        </authorList>
    </citation>
    <scope>NUCLEOTIDE SEQUENCE [LARGE SCALE GENOMIC DNA]</scope>
    <source>
        <strain evidence="1">Chelidonia</strain>
        <tissue evidence="1">Blood</tissue>
    </source>
</reference>
<gene>
    <name evidence="1" type="ORF">DUI87_10001</name>
</gene>
<evidence type="ECO:0000313" key="2">
    <source>
        <dbReference type="Proteomes" id="UP000269221"/>
    </source>
</evidence>
<organism evidence="1 2">
    <name type="scientific">Hirundo rustica rustica</name>
    <dbReference type="NCBI Taxonomy" id="333673"/>
    <lineage>
        <taxon>Eukaryota</taxon>
        <taxon>Metazoa</taxon>
        <taxon>Chordata</taxon>
        <taxon>Craniata</taxon>
        <taxon>Vertebrata</taxon>
        <taxon>Euteleostomi</taxon>
        <taxon>Archelosauria</taxon>
        <taxon>Archosauria</taxon>
        <taxon>Dinosauria</taxon>
        <taxon>Saurischia</taxon>
        <taxon>Theropoda</taxon>
        <taxon>Coelurosauria</taxon>
        <taxon>Aves</taxon>
        <taxon>Neognathae</taxon>
        <taxon>Neoaves</taxon>
        <taxon>Telluraves</taxon>
        <taxon>Australaves</taxon>
        <taxon>Passeriformes</taxon>
        <taxon>Sylvioidea</taxon>
        <taxon>Hirundinidae</taxon>
        <taxon>Hirundo</taxon>
    </lineage>
</organism>
<evidence type="ECO:0000313" key="1">
    <source>
        <dbReference type="EMBL" id="RMC12483.1"/>
    </source>
</evidence>
<protein>
    <submittedName>
        <fullName evidence="1">Uncharacterized protein</fullName>
    </submittedName>
</protein>